<gene>
    <name evidence="1" type="ordered locus">AM1_G0050</name>
</gene>
<evidence type="ECO:0000313" key="1">
    <source>
        <dbReference type="EMBL" id="ABW33230.1"/>
    </source>
</evidence>
<dbReference type="EMBL" id="CP000844">
    <property type="protein sequence ID" value="ABW33230.1"/>
    <property type="molecule type" value="Genomic_DNA"/>
</dbReference>
<reference evidence="1 2" key="1">
    <citation type="journal article" date="2008" name="Proc. Natl. Acad. Sci. U.S.A.">
        <title>Niche adaptation and genome expansion in the chlorophyll d-producing cyanobacterium Acaryochloris marina.</title>
        <authorList>
            <person name="Swingley W.D."/>
            <person name="Chen M."/>
            <person name="Cheung P.C."/>
            <person name="Conrad A.L."/>
            <person name="Dejesa L.C."/>
            <person name="Hao J."/>
            <person name="Honchak B.M."/>
            <person name="Karbach L.E."/>
            <person name="Kurdoglu A."/>
            <person name="Lahiri S."/>
            <person name="Mastrian S.D."/>
            <person name="Miyashita H."/>
            <person name="Page L."/>
            <person name="Ramakrishna P."/>
            <person name="Satoh S."/>
            <person name="Sattley W.M."/>
            <person name="Shimada Y."/>
            <person name="Taylor H.L."/>
            <person name="Tomo T."/>
            <person name="Tsuchiya T."/>
            <person name="Wang Z.T."/>
            <person name="Raymond J."/>
            <person name="Mimuro M."/>
            <person name="Blankenship R.E."/>
            <person name="Touchman J.W."/>
        </authorList>
    </citation>
    <scope>NUCLEOTIDE SEQUENCE [LARGE SCALE GENOMIC DNA]</scope>
    <source>
        <strain evidence="2">MBIC 11017</strain>
        <plasmid evidence="2">Plasmid pREB7</plasmid>
    </source>
</reference>
<dbReference type="AlphaFoldDB" id="A8ZQE4"/>
<organism evidence="1 2">
    <name type="scientific">Acaryochloris marina (strain MBIC 11017)</name>
    <dbReference type="NCBI Taxonomy" id="329726"/>
    <lineage>
        <taxon>Bacteria</taxon>
        <taxon>Bacillati</taxon>
        <taxon>Cyanobacteriota</taxon>
        <taxon>Cyanophyceae</taxon>
        <taxon>Acaryochloridales</taxon>
        <taxon>Acaryochloridaceae</taxon>
        <taxon>Acaryochloris</taxon>
    </lineage>
</organism>
<proteinExistence type="predicted"/>
<accession>A8ZQE4</accession>
<sequence>MTSKYISVPKIGLLSKVSREFPERLDSVDRKHHQIAGK</sequence>
<dbReference type="Proteomes" id="UP000000268">
    <property type="component" value="Plasmid pREB7"/>
</dbReference>
<geneLocation type="plasmid" evidence="1 2">
    <name>pREB7</name>
</geneLocation>
<name>A8ZQE4_ACAM1</name>
<keyword evidence="2" id="KW-1185">Reference proteome</keyword>
<evidence type="ECO:0000313" key="2">
    <source>
        <dbReference type="Proteomes" id="UP000000268"/>
    </source>
</evidence>
<dbReference type="KEGG" id="amr:AM1_G0050"/>
<keyword evidence="1" id="KW-0614">Plasmid</keyword>
<dbReference type="HOGENOM" id="CLU_3323302_0_0_3"/>
<protein>
    <submittedName>
        <fullName evidence="1">Uncharacterized protein</fullName>
    </submittedName>
</protein>